<reference evidence="10" key="1">
    <citation type="submission" date="2006-10" db="EMBL/GenBank/DDBJ databases">
        <authorList>
            <person name="Amadeo P."/>
            <person name="Zhao Q."/>
            <person name="Wortman J."/>
            <person name="Fraser-Liggett C."/>
            <person name="Carlton J."/>
        </authorList>
    </citation>
    <scope>NUCLEOTIDE SEQUENCE</scope>
    <source>
        <strain evidence="10">G3</strain>
    </source>
</reference>
<dbReference type="Proteomes" id="UP000001542">
    <property type="component" value="Unassembled WGS sequence"/>
</dbReference>
<protein>
    <recommendedName>
        <fullName evidence="8">Palmitoyltransferase</fullName>
        <ecNumber evidence="8">2.3.1.225</ecNumber>
    </recommendedName>
</protein>
<evidence type="ECO:0000256" key="5">
    <source>
        <dbReference type="ARBA" id="ARBA00023136"/>
    </source>
</evidence>
<gene>
    <name evidence="10" type="ORF">TVAG_202150</name>
</gene>
<dbReference type="PANTHER" id="PTHR22883:SF23">
    <property type="entry name" value="PALMITOYLTRANSFERASE ZDHHC6"/>
    <property type="match status" value="1"/>
</dbReference>
<dbReference type="OMA" id="YFLAYLM"/>
<evidence type="ECO:0000256" key="8">
    <source>
        <dbReference type="RuleBase" id="RU079119"/>
    </source>
</evidence>
<comment type="subcellular location">
    <subcellularLocation>
        <location evidence="1">Membrane</location>
        <topology evidence="1">Multi-pass membrane protein</topology>
    </subcellularLocation>
</comment>
<dbReference type="GO" id="GO:0019706">
    <property type="term" value="F:protein-cysteine S-palmitoyltransferase activity"/>
    <property type="evidence" value="ECO:0000318"/>
    <property type="project" value="GO_Central"/>
</dbReference>
<dbReference type="InParanoid" id="A2DWN6"/>
<proteinExistence type="inferred from homology"/>
<keyword evidence="11" id="KW-1185">Reference proteome</keyword>
<keyword evidence="3 8" id="KW-0812">Transmembrane</keyword>
<dbReference type="AlphaFoldDB" id="A2DWN6"/>
<comment type="domain">
    <text evidence="8">The DHHC domain is required for palmitoyltransferase activity.</text>
</comment>
<keyword evidence="2 8" id="KW-0808">Transferase</keyword>
<sequence length="291" mass="34519">MGEKPKEPTKRKPVMHNLRNFNIMIHMFAIFYYTLYPGTRMHESFISSRPYYFLFVLAIYLYTYSFFGIACFKTSWVTASPDNVEGLFYCKKCKMYIPCRAAHCKHCGRCVLRRDHHCPWTGCCIGQNNHQYFLAYLMLNTIYVICVFQDIIYTYIYQDDIIHFVFFHPDFIIMTALVIFSLFFSASMASTHLLFALGNRTTFEQVLSYKLEYLRKYPPSINPFSYGPIDNFIEFCQMGHYNITWDVPPPPEELGLNLTKDDFPPKYFKYLEELEEKAKNPKPEETDEDQF</sequence>
<dbReference type="VEuPathDB" id="TrichDB:TVAGG3_0201540"/>
<feature type="transmembrane region" description="Helical" evidence="8">
    <location>
        <begin position="133"/>
        <end position="156"/>
    </location>
</feature>
<feature type="transmembrane region" description="Helical" evidence="8">
    <location>
        <begin position="51"/>
        <end position="72"/>
    </location>
</feature>
<dbReference type="InterPro" id="IPR039859">
    <property type="entry name" value="PFA4/ZDH16/20/ERF2-like"/>
</dbReference>
<dbReference type="EMBL" id="DS113259">
    <property type="protein sequence ID" value="EAY15221.1"/>
    <property type="molecule type" value="Genomic_DNA"/>
</dbReference>
<dbReference type="GO" id="GO:0005794">
    <property type="term" value="C:Golgi apparatus"/>
    <property type="evidence" value="ECO:0000318"/>
    <property type="project" value="GO_Central"/>
</dbReference>
<keyword evidence="6 8" id="KW-0012">Acyltransferase</keyword>
<evidence type="ECO:0000313" key="11">
    <source>
        <dbReference type="Proteomes" id="UP000001542"/>
    </source>
</evidence>
<dbReference type="GO" id="GO:0005783">
    <property type="term" value="C:endoplasmic reticulum"/>
    <property type="evidence" value="ECO:0000318"/>
    <property type="project" value="GO_Central"/>
</dbReference>
<dbReference type="InterPro" id="IPR001594">
    <property type="entry name" value="Palmitoyltrfase_DHHC"/>
</dbReference>
<dbReference type="EC" id="2.3.1.225" evidence="8"/>
<dbReference type="PROSITE" id="PS50216">
    <property type="entry name" value="DHHC"/>
    <property type="match status" value="1"/>
</dbReference>
<dbReference type="eggNOG" id="KOG1311">
    <property type="taxonomic scope" value="Eukaryota"/>
</dbReference>
<dbReference type="OrthoDB" id="331948at2759"/>
<dbReference type="STRING" id="5722.A2DWN6"/>
<dbReference type="RefSeq" id="XP_001327444.1">
    <property type="nucleotide sequence ID" value="XM_001327409.1"/>
</dbReference>
<dbReference type="VEuPathDB" id="TrichDB:TVAG_202150"/>
<dbReference type="GO" id="GO:0006612">
    <property type="term" value="P:protein targeting to membrane"/>
    <property type="evidence" value="ECO:0000318"/>
    <property type="project" value="GO_Central"/>
</dbReference>
<organism evidence="10 11">
    <name type="scientific">Trichomonas vaginalis (strain ATCC PRA-98 / G3)</name>
    <dbReference type="NCBI Taxonomy" id="412133"/>
    <lineage>
        <taxon>Eukaryota</taxon>
        <taxon>Metamonada</taxon>
        <taxon>Parabasalia</taxon>
        <taxon>Trichomonadida</taxon>
        <taxon>Trichomonadidae</taxon>
        <taxon>Trichomonas</taxon>
    </lineage>
</organism>
<evidence type="ECO:0000256" key="4">
    <source>
        <dbReference type="ARBA" id="ARBA00022989"/>
    </source>
</evidence>
<dbReference type="KEGG" id="tva:4773222"/>
<keyword evidence="4 8" id="KW-1133">Transmembrane helix</keyword>
<evidence type="ECO:0000256" key="3">
    <source>
        <dbReference type="ARBA" id="ARBA00022692"/>
    </source>
</evidence>
<dbReference type="GO" id="GO:0016020">
    <property type="term" value="C:membrane"/>
    <property type="evidence" value="ECO:0007669"/>
    <property type="project" value="UniProtKB-SubCell"/>
</dbReference>
<keyword evidence="5 8" id="KW-0472">Membrane</keyword>
<evidence type="ECO:0000259" key="9">
    <source>
        <dbReference type="Pfam" id="PF01529"/>
    </source>
</evidence>
<evidence type="ECO:0000256" key="7">
    <source>
        <dbReference type="ARBA" id="ARBA00038298"/>
    </source>
</evidence>
<evidence type="ECO:0000256" key="2">
    <source>
        <dbReference type="ARBA" id="ARBA00022679"/>
    </source>
</evidence>
<evidence type="ECO:0000313" key="10">
    <source>
        <dbReference type="EMBL" id="EAY15221.1"/>
    </source>
</evidence>
<evidence type="ECO:0000256" key="6">
    <source>
        <dbReference type="ARBA" id="ARBA00023315"/>
    </source>
</evidence>
<name>A2DWN6_TRIV3</name>
<feature type="domain" description="Palmitoyltransferase DHHC" evidence="9">
    <location>
        <begin position="89"/>
        <end position="206"/>
    </location>
</feature>
<comment type="similarity">
    <text evidence="7">Belongs to the DHHC palmitoyltransferase family. PFA5 subfamily.</text>
</comment>
<dbReference type="Pfam" id="PF01529">
    <property type="entry name" value="DHHC"/>
    <property type="match status" value="1"/>
</dbReference>
<reference evidence="10" key="2">
    <citation type="journal article" date="2007" name="Science">
        <title>Draft genome sequence of the sexually transmitted pathogen Trichomonas vaginalis.</title>
        <authorList>
            <person name="Carlton J.M."/>
            <person name="Hirt R.P."/>
            <person name="Silva J.C."/>
            <person name="Delcher A.L."/>
            <person name="Schatz M."/>
            <person name="Zhao Q."/>
            <person name="Wortman J.R."/>
            <person name="Bidwell S.L."/>
            <person name="Alsmark U.C.M."/>
            <person name="Besteiro S."/>
            <person name="Sicheritz-Ponten T."/>
            <person name="Noel C.J."/>
            <person name="Dacks J.B."/>
            <person name="Foster P.G."/>
            <person name="Simillion C."/>
            <person name="Van de Peer Y."/>
            <person name="Miranda-Saavedra D."/>
            <person name="Barton G.J."/>
            <person name="Westrop G.D."/>
            <person name="Mueller S."/>
            <person name="Dessi D."/>
            <person name="Fiori P.L."/>
            <person name="Ren Q."/>
            <person name="Paulsen I."/>
            <person name="Zhang H."/>
            <person name="Bastida-Corcuera F.D."/>
            <person name="Simoes-Barbosa A."/>
            <person name="Brown M.T."/>
            <person name="Hayes R.D."/>
            <person name="Mukherjee M."/>
            <person name="Okumura C.Y."/>
            <person name="Schneider R."/>
            <person name="Smith A.J."/>
            <person name="Vanacova S."/>
            <person name="Villalvazo M."/>
            <person name="Haas B.J."/>
            <person name="Pertea M."/>
            <person name="Feldblyum T.V."/>
            <person name="Utterback T.R."/>
            <person name="Shu C.L."/>
            <person name="Osoegawa K."/>
            <person name="de Jong P.J."/>
            <person name="Hrdy I."/>
            <person name="Horvathova L."/>
            <person name="Zubacova Z."/>
            <person name="Dolezal P."/>
            <person name="Malik S.B."/>
            <person name="Logsdon J.M. Jr."/>
            <person name="Henze K."/>
            <person name="Gupta A."/>
            <person name="Wang C.C."/>
            <person name="Dunne R.L."/>
            <person name="Upcroft J.A."/>
            <person name="Upcroft P."/>
            <person name="White O."/>
            <person name="Salzberg S.L."/>
            <person name="Tang P."/>
            <person name="Chiu C.-H."/>
            <person name="Lee Y.-S."/>
            <person name="Embley T.M."/>
            <person name="Coombs G.H."/>
            <person name="Mottram J.C."/>
            <person name="Tachezy J."/>
            <person name="Fraser-Liggett C.M."/>
            <person name="Johnson P.J."/>
        </authorList>
    </citation>
    <scope>NUCLEOTIDE SEQUENCE [LARGE SCALE GENOMIC DNA]</scope>
    <source>
        <strain evidence="10">G3</strain>
    </source>
</reference>
<dbReference type="PANTHER" id="PTHR22883">
    <property type="entry name" value="ZINC FINGER DHHC DOMAIN CONTAINING PROTEIN"/>
    <property type="match status" value="1"/>
</dbReference>
<evidence type="ECO:0000256" key="1">
    <source>
        <dbReference type="ARBA" id="ARBA00004141"/>
    </source>
</evidence>
<comment type="catalytic activity">
    <reaction evidence="8">
        <text>L-cysteinyl-[protein] + hexadecanoyl-CoA = S-hexadecanoyl-L-cysteinyl-[protein] + CoA</text>
        <dbReference type="Rhea" id="RHEA:36683"/>
        <dbReference type="Rhea" id="RHEA-COMP:10131"/>
        <dbReference type="Rhea" id="RHEA-COMP:11032"/>
        <dbReference type="ChEBI" id="CHEBI:29950"/>
        <dbReference type="ChEBI" id="CHEBI:57287"/>
        <dbReference type="ChEBI" id="CHEBI:57379"/>
        <dbReference type="ChEBI" id="CHEBI:74151"/>
        <dbReference type="EC" id="2.3.1.225"/>
    </reaction>
</comment>
<feature type="transmembrane region" description="Helical" evidence="8">
    <location>
        <begin position="171"/>
        <end position="195"/>
    </location>
</feature>
<accession>A2DWN6</accession>
<feature type="transmembrane region" description="Helical" evidence="8">
    <location>
        <begin position="21"/>
        <end position="39"/>
    </location>
</feature>